<dbReference type="Proteomes" id="UP000693942">
    <property type="component" value="Unassembled WGS sequence"/>
</dbReference>
<evidence type="ECO:0000313" key="1">
    <source>
        <dbReference type="EMBL" id="KAG7423444.1"/>
    </source>
</evidence>
<dbReference type="AlphaFoldDB" id="A0A8J5PPH6"/>
<sequence length="218" mass="24424">MDFCRQDDAYFPVSSKKNTHLNNFLLRKMKSSSLSGICSVCDHANASHVKEQCGARGCRKNIKICGTTAHYIPDLPDPNCYSWIVCTPCPDHGRQGRDNDYSCYPVIAKDESGNLIIILEGYDENLALIGGQSMSGQSSSMGALVTHQQASSSSQPDPGSVQVELYWKRDLVCFNYKGKEVKTKPERWTTYEAGGYTYYLFKSKDYGLTFYSFVWPGQ</sequence>
<protein>
    <submittedName>
        <fullName evidence="1">Uncharacterized protein</fullName>
    </submittedName>
</protein>
<evidence type="ECO:0000313" key="2">
    <source>
        <dbReference type="Proteomes" id="UP000693942"/>
    </source>
</evidence>
<proteinExistence type="predicted"/>
<reference evidence="1" key="1">
    <citation type="submission" date="2021-04" db="EMBL/GenBank/DDBJ databases">
        <title>First draft genome resource for Brassicaceae pathogens Fusarium oxysporum f. sp. raphani and Fusarium oxysporum f. sp. rapae.</title>
        <authorList>
            <person name="Asai S."/>
        </authorList>
    </citation>
    <scope>NUCLEOTIDE SEQUENCE</scope>
    <source>
        <strain evidence="1">Tf1262</strain>
    </source>
</reference>
<name>A0A8J5PPH6_FUSOX</name>
<dbReference type="EMBL" id="JAELUR010000015">
    <property type="protein sequence ID" value="KAG7423444.1"/>
    <property type="molecule type" value="Genomic_DNA"/>
</dbReference>
<comment type="caution">
    <text evidence="1">The sequence shown here is derived from an EMBL/GenBank/DDBJ whole genome shotgun (WGS) entry which is preliminary data.</text>
</comment>
<gene>
    <name evidence="1" type="ORF">Forpi1262_v015196</name>
</gene>
<organism evidence="1 2">
    <name type="scientific">Fusarium oxysporum f. sp. raphani</name>
    <dbReference type="NCBI Taxonomy" id="96318"/>
    <lineage>
        <taxon>Eukaryota</taxon>
        <taxon>Fungi</taxon>
        <taxon>Dikarya</taxon>
        <taxon>Ascomycota</taxon>
        <taxon>Pezizomycotina</taxon>
        <taxon>Sordariomycetes</taxon>
        <taxon>Hypocreomycetidae</taxon>
        <taxon>Hypocreales</taxon>
        <taxon>Nectriaceae</taxon>
        <taxon>Fusarium</taxon>
        <taxon>Fusarium oxysporum species complex</taxon>
    </lineage>
</organism>
<accession>A0A8J5PPH6</accession>